<evidence type="ECO:0000256" key="1">
    <source>
        <dbReference type="SAM" id="MobiDB-lite"/>
    </source>
</evidence>
<gene>
    <name evidence="2" type="ORF">CONLIGDRAFT_143375</name>
</gene>
<evidence type="ECO:0000313" key="3">
    <source>
        <dbReference type="Proteomes" id="UP000182658"/>
    </source>
</evidence>
<reference evidence="2 3" key="1">
    <citation type="submission" date="2016-10" db="EMBL/GenBank/DDBJ databases">
        <title>Draft genome sequence of Coniochaeta ligniaria NRRL30616, a lignocellulolytic fungus for bioabatement of inhibitors in plant biomass hydrolysates.</title>
        <authorList>
            <consortium name="DOE Joint Genome Institute"/>
            <person name="Jimenez D.J."/>
            <person name="Hector R.E."/>
            <person name="Riley R."/>
            <person name="Sun H."/>
            <person name="Grigoriev I.V."/>
            <person name="Van Elsas J.D."/>
            <person name="Nichols N.N."/>
        </authorList>
    </citation>
    <scope>NUCLEOTIDE SEQUENCE [LARGE SCALE GENOMIC DNA]</scope>
    <source>
        <strain evidence="2 3">NRRL 30616</strain>
    </source>
</reference>
<name>A0A1J7IZW8_9PEZI</name>
<dbReference type="InParanoid" id="A0A1J7IZW8"/>
<protein>
    <submittedName>
        <fullName evidence="2">Uncharacterized protein</fullName>
    </submittedName>
</protein>
<dbReference type="AlphaFoldDB" id="A0A1J7IZW8"/>
<dbReference type="EMBL" id="KV875108">
    <property type="protein sequence ID" value="OIW23160.1"/>
    <property type="molecule type" value="Genomic_DNA"/>
</dbReference>
<dbReference type="Proteomes" id="UP000182658">
    <property type="component" value="Unassembled WGS sequence"/>
</dbReference>
<accession>A0A1J7IZW8</accession>
<evidence type="ECO:0000313" key="2">
    <source>
        <dbReference type="EMBL" id="OIW23160.1"/>
    </source>
</evidence>
<proteinExistence type="predicted"/>
<organism evidence="2 3">
    <name type="scientific">Coniochaeta ligniaria NRRL 30616</name>
    <dbReference type="NCBI Taxonomy" id="1408157"/>
    <lineage>
        <taxon>Eukaryota</taxon>
        <taxon>Fungi</taxon>
        <taxon>Dikarya</taxon>
        <taxon>Ascomycota</taxon>
        <taxon>Pezizomycotina</taxon>
        <taxon>Sordariomycetes</taxon>
        <taxon>Sordariomycetidae</taxon>
        <taxon>Coniochaetales</taxon>
        <taxon>Coniochaetaceae</taxon>
        <taxon>Coniochaeta</taxon>
    </lineage>
</organism>
<sequence length="109" mass="12461">MEAVKARTARMTSRMLRLCASSSIISRLMGATRPSSFSELGDMWSGCRKKGDFGIRRPCWKQVCTLGGGRQGGFFVIDLEREMPHRRGKRTFQRHGNARYHATHRQSCR</sequence>
<keyword evidence="3" id="KW-1185">Reference proteome</keyword>
<feature type="region of interest" description="Disordered" evidence="1">
    <location>
        <begin position="86"/>
        <end position="109"/>
    </location>
</feature>